<evidence type="ECO:0000313" key="2">
    <source>
        <dbReference type="Proteomes" id="UP001604277"/>
    </source>
</evidence>
<proteinExistence type="predicted"/>
<accession>A0ABD1WDT2</accession>
<dbReference type="AlphaFoldDB" id="A0ABD1WDT2"/>
<dbReference type="PANTHER" id="PTHR47801:SF1">
    <property type="entry name" value="OS05G0145600 PROTEIN"/>
    <property type="match status" value="1"/>
</dbReference>
<reference evidence="2" key="1">
    <citation type="submission" date="2024-07" db="EMBL/GenBank/DDBJ databases">
        <title>Two chromosome-level genome assemblies of Korean endemic species Abeliophyllum distichum and Forsythia ovata (Oleaceae).</title>
        <authorList>
            <person name="Jang H."/>
        </authorList>
    </citation>
    <scope>NUCLEOTIDE SEQUENCE [LARGE SCALE GENOMIC DNA]</scope>
</reference>
<protein>
    <submittedName>
        <fullName evidence="1">Pentatricopeptide repeat-containing protein</fullName>
    </submittedName>
</protein>
<evidence type="ECO:0000313" key="1">
    <source>
        <dbReference type="EMBL" id="KAL2547824.1"/>
    </source>
</evidence>
<dbReference type="EMBL" id="JBFOLJ010000003">
    <property type="protein sequence ID" value="KAL2547824.1"/>
    <property type="molecule type" value="Genomic_DNA"/>
</dbReference>
<sequence>MEIHPTIDMNPNSYINPLLHCRYAIVRDMTAAGLGLNKFCYAGIIIAHKNNTPLPDDMASKIIELVEQSKGWSSVEQKKDNAENIMMGISEEELYNLPTVEYIHCCGGFIAKKFTVYRVAFHACADLRNVETLTEGAMVGYTPKGMQLAQETLVNMNSRRFTLNVRMANDLFLAASGEKGYFTQGPPNYTICMTPPIN</sequence>
<dbReference type="PANTHER" id="PTHR47801">
    <property type="entry name" value="OS05G0145600 PROTEIN"/>
    <property type="match status" value="1"/>
</dbReference>
<name>A0ABD1WDT2_9LAMI</name>
<comment type="caution">
    <text evidence="1">The sequence shown here is derived from an EMBL/GenBank/DDBJ whole genome shotgun (WGS) entry which is preliminary data.</text>
</comment>
<gene>
    <name evidence="1" type="ORF">Fot_09354</name>
</gene>
<keyword evidence="2" id="KW-1185">Reference proteome</keyword>
<dbReference type="Proteomes" id="UP001604277">
    <property type="component" value="Unassembled WGS sequence"/>
</dbReference>
<organism evidence="1 2">
    <name type="scientific">Forsythia ovata</name>
    <dbReference type="NCBI Taxonomy" id="205694"/>
    <lineage>
        <taxon>Eukaryota</taxon>
        <taxon>Viridiplantae</taxon>
        <taxon>Streptophyta</taxon>
        <taxon>Embryophyta</taxon>
        <taxon>Tracheophyta</taxon>
        <taxon>Spermatophyta</taxon>
        <taxon>Magnoliopsida</taxon>
        <taxon>eudicotyledons</taxon>
        <taxon>Gunneridae</taxon>
        <taxon>Pentapetalae</taxon>
        <taxon>asterids</taxon>
        <taxon>lamiids</taxon>
        <taxon>Lamiales</taxon>
        <taxon>Oleaceae</taxon>
        <taxon>Forsythieae</taxon>
        <taxon>Forsythia</taxon>
    </lineage>
</organism>